<dbReference type="Proteomes" id="UP000239241">
    <property type="component" value="Unassembled WGS sequence"/>
</dbReference>
<protein>
    <submittedName>
        <fullName evidence="1">Uncharacterized protein</fullName>
    </submittedName>
</protein>
<organism evidence="1 2">
    <name type="scientific">Clavibacter michiganensis</name>
    <dbReference type="NCBI Taxonomy" id="28447"/>
    <lineage>
        <taxon>Bacteria</taxon>
        <taxon>Bacillati</taxon>
        <taxon>Actinomycetota</taxon>
        <taxon>Actinomycetes</taxon>
        <taxon>Micrococcales</taxon>
        <taxon>Microbacteriaceae</taxon>
        <taxon>Clavibacter</taxon>
    </lineage>
</organism>
<accession>A0A2S5VXV8</accession>
<comment type="caution">
    <text evidence="1">The sequence shown here is derived from an EMBL/GenBank/DDBJ whole genome shotgun (WGS) entry which is preliminary data.</text>
</comment>
<reference evidence="1 2" key="1">
    <citation type="submission" date="2018-02" db="EMBL/GenBank/DDBJ databases">
        <title>Bacteriophage NCPPB3778 and a type I-E CRISPR drive the evolution of the US Biological Select Agent, Rathayibacter toxicus.</title>
        <authorList>
            <person name="Davis E.W.II."/>
            <person name="Tabima J.F."/>
            <person name="Weisberg A.J."/>
            <person name="Lopes L.D."/>
            <person name="Wiseman M.S."/>
            <person name="Wiseman M.S."/>
            <person name="Pupko T."/>
            <person name="Belcher M.S."/>
            <person name="Sechler A.J."/>
            <person name="Tancos M.A."/>
            <person name="Schroeder B.K."/>
            <person name="Murray T.D."/>
            <person name="Luster D.G."/>
            <person name="Schneider W.L."/>
            <person name="Rogers E."/>
            <person name="Andreote F.D."/>
            <person name="Grunwald N.J."/>
            <person name="Putnam M.L."/>
            <person name="Chang J.H."/>
        </authorList>
    </citation>
    <scope>NUCLEOTIDE SEQUENCE [LARGE SCALE GENOMIC DNA]</scope>
    <source>
        <strain evidence="1 2">AY1B3</strain>
    </source>
</reference>
<proteinExistence type="predicted"/>
<gene>
    <name evidence="1" type="ORF">C5E16_01735</name>
</gene>
<evidence type="ECO:0000313" key="2">
    <source>
        <dbReference type="Proteomes" id="UP000239241"/>
    </source>
</evidence>
<evidence type="ECO:0000313" key="1">
    <source>
        <dbReference type="EMBL" id="PPF70995.1"/>
    </source>
</evidence>
<dbReference type="EMBL" id="PSXY01000002">
    <property type="protein sequence ID" value="PPF70995.1"/>
    <property type="molecule type" value="Genomic_DNA"/>
</dbReference>
<dbReference type="AlphaFoldDB" id="A0A2S5VXV8"/>
<name>A0A2S5VXV8_9MICO</name>
<sequence>MCLAALSGCAASDGAATLDRYSTTSTPAPADVVAQVEVGGITITWPQEPGDLLITSVGSSSCPRVPLEFRGDASRTLVVAEDTGAGNACSADLSPTTSRFERPDAWTPGAVVTAEQDGDALLLTVE</sequence>